<dbReference type="Pfam" id="PF01161">
    <property type="entry name" value="PBP"/>
    <property type="match status" value="1"/>
</dbReference>
<dbReference type="InterPro" id="IPR005247">
    <property type="entry name" value="YbhB_YbcL/LppC-like"/>
</dbReference>
<proteinExistence type="predicted"/>
<dbReference type="InterPro" id="IPR008914">
    <property type="entry name" value="PEBP"/>
</dbReference>
<dbReference type="CDD" id="cd00865">
    <property type="entry name" value="PEBP_bact_arch"/>
    <property type="match status" value="1"/>
</dbReference>
<evidence type="ECO:0000313" key="1">
    <source>
        <dbReference type="EMBL" id="AZG12536.1"/>
    </source>
</evidence>
<dbReference type="Gene3D" id="3.90.280.10">
    <property type="entry name" value="PEBP-like"/>
    <property type="match status" value="1"/>
</dbReference>
<protein>
    <submittedName>
        <fullName evidence="1">YbhB/YbcL family Raf kinase inhibitor-like protein</fullName>
    </submittedName>
</protein>
<dbReference type="SUPFAM" id="SSF49777">
    <property type="entry name" value="PEBP-like"/>
    <property type="match status" value="1"/>
</dbReference>
<dbReference type="PANTHER" id="PTHR30289">
    <property type="entry name" value="UNCHARACTERIZED PROTEIN YBCL-RELATED"/>
    <property type="match status" value="1"/>
</dbReference>
<dbReference type="EMBL" id="CP033969">
    <property type="protein sequence ID" value="AZG12536.1"/>
    <property type="molecule type" value="Genomic_DNA"/>
</dbReference>
<dbReference type="AlphaFoldDB" id="A0A3G8GW91"/>
<dbReference type="KEGG" id="cpau:EHF44_03300"/>
<evidence type="ECO:0000313" key="2">
    <source>
        <dbReference type="Proteomes" id="UP000270411"/>
    </source>
</evidence>
<dbReference type="NCBIfam" id="TIGR00481">
    <property type="entry name" value="YbhB/YbcL family Raf kinase inhibitor-like protein"/>
    <property type="match status" value="1"/>
</dbReference>
<organism evidence="1 2">
    <name type="scientific">Cupriavidus pauculus</name>
    <dbReference type="NCBI Taxonomy" id="82633"/>
    <lineage>
        <taxon>Bacteria</taxon>
        <taxon>Pseudomonadati</taxon>
        <taxon>Pseudomonadota</taxon>
        <taxon>Betaproteobacteria</taxon>
        <taxon>Burkholderiales</taxon>
        <taxon>Burkholderiaceae</taxon>
        <taxon>Cupriavidus</taxon>
    </lineage>
</organism>
<name>A0A3G8GW91_9BURK</name>
<dbReference type="PANTHER" id="PTHR30289:SF1">
    <property type="entry name" value="PEBP (PHOSPHATIDYLETHANOLAMINE-BINDING PROTEIN) FAMILY PROTEIN"/>
    <property type="match status" value="1"/>
</dbReference>
<dbReference type="RefSeq" id="WP_124682428.1">
    <property type="nucleotide sequence ID" value="NZ_CP033969.1"/>
</dbReference>
<reference evidence="2" key="1">
    <citation type="submission" date="2018-11" db="EMBL/GenBank/DDBJ databases">
        <title>FDA dAtabase for Regulatory Grade micrObial Sequences (FDA-ARGOS): Supporting development and validation of Infectious Disease Dx tests.</title>
        <authorList>
            <person name="Goldberg B."/>
            <person name="Campos J."/>
            <person name="Tallon L."/>
            <person name="Sadzewicz L."/>
            <person name="Zhao X."/>
            <person name="Vavikolanu K."/>
            <person name="Mehta A."/>
            <person name="Aluvathingal J."/>
            <person name="Nadendla S."/>
            <person name="Geyer C."/>
            <person name="Nandy P."/>
            <person name="Yan Y."/>
            <person name="Sichtig H."/>
        </authorList>
    </citation>
    <scope>NUCLEOTIDE SEQUENCE [LARGE SCALE GENOMIC DNA]</scope>
    <source>
        <strain evidence="2">FDAARGOS_614</strain>
    </source>
</reference>
<dbReference type="Proteomes" id="UP000270411">
    <property type="component" value="Chromosome 1"/>
</dbReference>
<dbReference type="OrthoDB" id="9797506at2"/>
<dbReference type="InterPro" id="IPR036610">
    <property type="entry name" value="PEBP-like_sf"/>
</dbReference>
<gene>
    <name evidence="1" type="ORF">EHF44_03300</name>
</gene>
<sequence length="219" mass="23724">MKLWSNAFADNAPIPGEFAFCVPDAAAHVTLSANRNPDLHWDDVPAGTRSFVLLAHDPDVPSRGDDVNQEGREVPASLPRVDFFHWVLIDIPPGLNTISAATHSDGVIARGKPGPEALVGTATAGGLRHGVNDYTGWFAGDEDMKGHYFGYDGPCPPWNDAIPHRYIFTVYALDIDRVPVEGHFTGADVRRAIEGHVLAEASYTGTYTLNPRLLQQAGQ</sequence>
<accession>A0A3G8GW91</accession>